<feature type="domain" description="Sensor histidine kinase NatK-like C-terminal" evidence="2">
    <location>
        <begin position="333"/>
        <end position="433"/>
    </location>
</feature>
<sequence>MGNDLFSLSRLLFCGADVYMMCKFFAAIYPFKTFGRKRYIISIVITLLIFFENAIGSMSLNFITVPLFCYTYALLLFKVSFTNGIAYTIIYFAFVGGKEVLFELVYRFLSNNLPIYIPPWFTAGGIYFLILEYIVGFLFLLYIEKYIKKINIRNNNVFSWYLLIVPILSLAISSSFLYMDFPKPIVLQIFMCGGAVLLYLSNAAIFIILEKYTDMMNKIKYAELYSVKREMENDHFQNILKINDHYRCFMHDVHSYFNSFRLLALNGENQKIVEIIDELKGKIQDEINIVIYSSNPVFNAILSERVSKAKELDVQLSIFIEKNLNLDFISDSDMISMFGNLLDNALEAAAKCEAQKRTVHIKLFMGTNYFLIFRIENSFRVKVKKEGDRLLSTKEDSKHHGLGVGIVTSLAEKYGGSLHLDQRDESFVTTLTISAFIEEQYANFGTQRV</sequence>
<dbReference type="PANTHER" id="PTHR40448:SF1">
    <property type="entry name" value="TWO-COMPONENT SENSOR HISTIDINE KINASE"/>
    <property type="match status" value="1"/>
</dbReference>
<accession>A0ABQ5M5Q7</accession>
<comment type="caution">
    <text evidence="3">The sequence shown here is derived from an EMBL/GenBank/DDBJ whole genome shotgun (WGS) entry which is preliminary data.</text>
</comment>
<dbReference type="Gene3D" id="3.30.565.10">
    <property type="entry name" value="Histidine kinase-like ATPase, C-terminal domain"/>
    <property type="match status" value="1"/>
</dbReference>
<dbReference type="SUPFAM" id="SSF55874">
    <property type="entry name" value="ATPase domain of HSP90 chaperone/DNA topoisomerase II/histidine kinase"/>
    <property type="match status" value="1"/>
</dbReference>
<feature type="transmembrane region" description="Helical" evidence="1">
    <location>
        <begin position="185"/>
        <end position="209"/>
    </location>
</feature>
<dbReference type="Proteomes" id="UP001419084">
    <property type="component" value="Unassembled WGS sequence"/>
</dbReference>
<dbReference type="PANTHER" id="PTHR40448">
    <property type="entry name" value="TWO-COMPONENT SENSOR HISTIDINE KINASE"/>
    <property type="match status" value="1"/>
</dbReference>
<evidence type="ECO:0000256" key="1">
    <source>
        <dbReference type="SAM" id="Phobius"/>
    </source>
</evidence>
<organism evidence="3 4">
    <name type="scientific">Lacrimispora amygdalina</name>
    <dbReference type="NCBI Taxonomy" id="253257"/>
    <lineage>
        <taxon>Bacteria</taxon>
        <taxon>Bacillati</taxon>
        <taxon>Bacillota</taxon>
        <taxon>Clostridia</taxon>
        <taxon>Lachnospirales</taxon>
        <taxon>Lachnospiraceae</taxon>
        <taxon>Lacrimispora</taxon>
    </lineage>
</organism>
<keyword evidence="4" id="KW-1185">Reference proteome</keyword>
<feature type="transmembrane region" description="Helical" evidence="1">
    <location>
        <begin position="155"/>
        <end position="179"/>
    </location>
</feature>
<protein>
    <submittedName>
        <fullName evidence="3">Sensor histidine kinase</fullName>
    </submittedName>
</protein>
<reference evidence="3 4" key="1">
    <citation type="journal article" date="2024" name="Int. J. Syst. Evol. Microbiol.">
        <title>Lacrimispora brassicae sp. nov. isolated from fermented cabbage, and proposal of Clostridium indicum Gundawar et al. 2019 and Clostridium methoxybenzovorans Mechichi et al. 1999 as heterotypic synonyms of Lacrimispora amygdalina (Parshina et al. 2003) Haas and Blanchard 2020 and Lacrimispora indolis (McClung and McCoy 1957) Haas and Blanchard 2020, respectively.</title>
        <authorList>
            <person name="Kobayashi H."/>
            <person name="Tanizawa Y."/>
            <person name="Sakamoto M."/>
            <person name="Ohkuma M."/>
            <person name="Tohno M."/>
        </authorList>
    </citation>
    <scope>NUCLEOTIDE SEQUENCE [LARGE SCALE GENOMIC DNA]</scope>
    <source>
        <strain evidence="3 4">DSM 12857</strain>
    </source>
</reference>
<evidence type="ECO:0000313" key="4">
    <source>
        <dbReference type="Proteomes" id="UP001419084"/>
    </source>
</evidence>
<feature type="transmembrane region" description="Helical" evidence="1">
    <location>
        <begin position="39"/>
        <end position="56"/>
    </location>
</feature>
<feature type="transmembrane region" description="Helical" evidence="1">
    <location>
        <begin position="121"/>
        <end position="143"/>
    </location>
</feature>
<proteinExistence type="predicted"/>
<keyword evidence="1" id="KW-0812">Transmembrane</keyword>
<keyword evidence="1" id="KW-0472">Membrane</keyword>
<keyword evidence="3" id="KW-0418">Kinase</keyword>
<dbReference type="InterPro" id="IPR032834">
    <property type="entry name" value="NatK-like_C"/>
</dbReference>
<name>A0ABQ5M5Q7_9FIRM</name>
<dbReference type="CDD" id="cd16935">
    <property type="entry name" value="HATPase_AgrC-ComD-like"/>
    <property type="match status" value="1"/>
</dbReference>
<dbReference type="EMBL" id="BRPJ01000037">
    <property type="protein sequence ID" value="GLB30284.1"/>
    <property type="molecule type" value="Genomic_DNA"/>
</dbReference>
<keyword evidence="1" id="KW-1133">Transmembrane helix</keyword>
<dbReference type="GO" id="GO:0016301">
    <property type="term" value="F:kinase activity"/>
    <property type="evidence" value="ECO:0007669"/>
    <property type="project" value="UniProtKB-KW"/>
</dbReference>
<dbReference type="Pfam" id="PF14501">
    <property type="entry name" value="HATPase_c_5"/>
    <property type="match status" value="1"/>
</dbReference>
<feature type="transmembrane region" description="Helical" evidence="1">
    <location>
        <begin position="6"/>
        <end position="27"/>
    </location>
</feature>
<dbReference type="InterPro" id="IPR036890">
    <property type="entry name" value="HATPase_C_sf"/>
</dbReference>
<evidence type="ECO:0000313" key="3">
    <source>
        <dbReference type="EMBL" id="GLB30284.1"/>
    </source>
</evidence>
<dbReference type="RefSeq" id="WP_346065285.1">
    <property type="nucleotide sequence ID" value="NZ_BRPJ01000037.1"/>
</dbReference>
<keyword evidence="3" id="KW-0808">Transferase</keyword>
<evidence type="ECO:0000259" key="2">
    <source>
        <dbReference type="Pfam" id="PF14501"/>
    </source>
</evidence>
<gene>
    <name evidence="3" type="ORF">LAD12857_22070</name>
</gene>